<reference evidence="3" key="1">
    <citation type="submission" date="2022-10" db="EMBL/GenBank/DDBJ databases">
        <title>Genome assembly of Pristionchus species.</title>
        <authorList>
            <person name="Yoshida K."/>
            <person name="Sommer R.J."/>
        </authorList>
    </citation>
    <scope>NUCLEOTIDE SEQUENCE [LARGE SCALE GENOMIC DNA]</scope>
    <source>
        <strain evidence="3">RS5460</strain>
    </source>
</reference>
<proteinExistence type="predicted"/>
<evidence type="ECO:0000256" key="1">
    <source>
        <dbReference type="SAM" id="MobiDB-lite"/>
    </source>
</evidence>
<feature type="compositionally biased region" description="Basic residues" evidence="1">
    <location>
        <begin position="161"/>
        <end position="171"/>
    </location>
</feature>
<gene>
    <name evidence="2" type="ORF">PMAYCL1PPCAC_00884</name>
</gene>
<keyword evidence="3" id="KW-1185">Reference proteome</keyword>
<accession>A0AAN4YZJ2</accession>
<protein>
    <submittedName>
        <fullName evidence="2">Uncharacterized protein</fullName>
    </submittedName>
</protein>
<evidence type="ECO:0000313" key="2">
    <source>
        <dbReference type="EMBL" id="GMR30689.1"/>
    </source>
</evidence>
<comment type="caution">
    <text evidence="2">The sequence shown here is derived from an EMBL/GenBank/DDBJ whole genome shotgun (WGS) entry which is preliminary data.</text>
</comment>
<evidence type="ECO:0000313" key="3">
    <source>
        <dbReference type="Proteomes" id="UP001328107"/>
    </source>
</evidence>
<sequence>QVMRKEKNQRRFHHYVCQTGPSYIRKDTIAFDSCDVYPIRHEGSVEKMLATLAGMSPQTRKTWEEGMTRFDNSAVFRPDPFGINDYGVNFSLNKKNRWEINEEIADRIEDVQDPHKKLRVSATLHTQDVTKSGYFFSGTPRDLPCSEYHSVTRDGVVTHRTSTKGKTRLRNFSHPESRPTRVRSGPRPDRYFEKGDWREDSDLPVDENSQYQKVHVHYTTTRLTSNPSIHNKASHRSIKYAMKPYGSEFKYARNSRIVEELSDSKPDREESDVSEESDFVVVDRRGIPNVVDLSQLVVRKSKKGKVGNDEYIVV</sequence>
<dbReference type="AlphaFoldDB" id="A0AAN4YZJ2"/>
<name>A0AAN4YZJ2_9BILA</name>
<feature type="non-terminal residue" evidence="2">
    <location>
        <position position="1"/>
    </location>
</feature>
<dbReference type="Proteomes" id="UP001328107">
    <property type="component" value="Unassembled WGS sequence"/>
</dbReference>
<organism evidence="2 3">
    <name type="scientific">Pristionchus mayeri</name>
    <dbReference type="NCBI Taxonomy" id="1317129"/>
    <lineage>
        <taxon>Eukaryota</taxon>
        <taxon>Metazoa</taxon>
        <taxon>Ecdysozoa</taxon>
        <taxon>Nematoda</taxon>
        <taxon>Chromadorea</taxon>
        <taxon>Rhabditida</taxon>
        <taxon>Rhabditina</taxon>
        <taxon>Diplogasteromorpha</taxon>
        <taxon>Diplogasteroidea</taxon>
        <taxon>Neodiplogasteridae</taxon>
        <taxon>Pristionchus</taxon>
    </lineage>
</organism>
<dbReference type="EMBL" id="BTRK01000001">
    <property type="protein sequence ID" value="GMR30689.1"/>
    <property type="molecule type" value="Genomic_DNA"/>
</dbReference>
<feature type="region of interest" description="Disordered" evidence="1">
    <location>
        <begin position="159"/>
        <end position="204"/>
    </location>
</feature>
<feature type="compositionally biased region" description="Basic and acidic residues" evidence="1">
    <location>
        <begin position="186"/>
        <end position="201"/>
    </location>
</feature>